<keyword evidence="8" id="KW-1185">Reference proteome</keyword>
<feature type="transmembrane region" description="Helical" evidence="6">
    <location>
        <begin position="166"/>
        <end position="188"/>
    </location>
</feature>
<dbReference type="PANTHER" id="PTHR31885:SF6">
    <property type="entry name" value="GH04784P"/>
    <property type="match status" value="1"/>
</dbReference>
<dbReference type="PANTHER" id="PTHR31885">
    <property type="entry name" value="GH04784P"/>
    <property type="match status" value="1"/>
</dbReference>
<name>A0ABT4AEY4_9BACT</name>
<feature type="transmembrane region" description="Helical" evidence="6">
    <location>
        <begin position="81"/>
        <end position="102"/>
    </location>
</feature>
<evidence type="ECO:0000313" key="8">
    <source>
        <dbReference type="Proteomes" id="UP001207654"/>
    </source>
</evidence>
<evidence type="ECO:0000256" key="3">
    <source>
        <dbReference type="ARBA" id="ARBA00022692"/>
    </source>
</evidence>
<organism evidence="7 8">
    <name type="scientific">Archangium lansingense</name>
    <dbReference type="NCBI Taxonomy" id="2995310"/>
    <lineage>
        <taxon>Bacteria</taxon>
        <taxon>Pseudomonadati</taxon>
        <taxon>Myxococcota</taxon>
        <taxon>Myxococcia</taxon>
        <taxon>Myxococcales</taxon>
        <taxon>Cystobacterineae</taxon>
        <taxon>Archangiaceae</taxon>
        <taxon>Archangium</taxon>
    </lineage>
</organism>
<evidence type="ECO:0000256" key="4">
    <source>
        <dbReference type="ARBA" id="ARBA00022989"/>
    </source>
</evidence>
<evidence type="ECO:0000256" key="2">
    <source>
        <dbReference type="ARBA" id="ARBA00007375"/>
    </source>
</evidence>
<dbReference type="InterPro" id="IPR012506">
    <property type="entry name" value="TMEM86B-like"/>
</dbReference>
<keyword evidence="4 6" id="KW-1133">Transmembrane helix</keyword>
<evidence type="ECO:0000313" key="7">
    <source>
        <dbReference type="EMBL" id="MCY1080251.1"/>
    </source>
</evidence>
<dbReference type="RefSeq" id="WP_267538925.1">
    <property type="nucleotide sequence ID" value="NZ_JAPNKA010000001.1"/>
</dbReference>
<dbReference type="EMBL" id="JAPNKA010000001">
    <property type="protein sequence ID" value="MCY1080251.1"/>
    <property type="molecule type" value="Genomic_DNA"/>
</dbReference>
<feature type="transmembrane region" description="Helical" evidence="6">
    <location>
        <begin position="132"/>
        <end position="154"/>
    </location>
</feature>
<dbReference type="Proteomes" id="UP001207654">
    <property type="component" value="Unassembled WGS sequence"/>
</dbReference>
<feature type="transmembrane region" description="Helical" evidence="6">
    <location>
        <begin position="7"/>
        <end position="27"/>
    </location>
</feature>
<protein>
    <submittedName>
        <fullName evidence="7">Lysoplasmalogenase</fullName>
    </submittedName>
</protein>
<keyword evidence="3 6" id="KW-0812">Transmembrane</keyword>
<sequence length="226" mass="24441">MRFLTVPWTRGLAVLGVFGVAAFLAGLHLELPWLRLSSKAVPLLCLAVWLWPPRERYAQWIAAGLALSLVGDMVLEADEQLFLPALGAFLLAHVAYVAAYLTVSRTPRWGVGALFFLFGVGIWLFLRPGLGGLAAPVGAYIAVICTMMWRSAALMSTEGLARREQWAALIGALCFGLSDTLLAFRLFVSPVAGLSYAIILLYWAGQLGITLSAVPARTQAQELTHA</sequence>
<proteinExistence type="inferred from homology"/>
<comment type="similarity">
    <text evidence="2">Belongs to the TMEM86 family.</text>
</comment>
<feature type="transmembrane region" description="Helical" evidence="6">
    <location>
        <begin position="109"/>
        <end position="126"/>
    </location>
</feature>
<comment type="caution">
    <text evidence="7">The sequence shown here is derived from an EMBL/GenBank/DDBJ whole genome shotgun (WGS) entry which is preliminary data.</text>
</comment>
<dbReference type="Pfam" id="PF07947">
    <property type="entry name" value="YhhN"/>
    <property type="match status" value="1"/>
</dbReference>
<comment type="subcellular location">
    <subcellularLocation>
        <location evidence="1">Membrane</location>
        <topology evidence="1">Multi-pass membrane protein</topology>
    </subcellularLocation>
</comment>
<evidence type="ECO:0000256" key="5">
    <source>
        <dbReference type="ARBA" id="ARBA00023136"/>
    </source>
</evidence>
<evidence type="ECO:0000256" key="6">
    <source>
        <dbReference type="SAM" id="Phobius"/>
    </source>
</evidence>
<reference evidence="7 8" key="1">
    <citation type="submission" date="2022-11" db="EMBL/GenBank/DDBJ databases">
        <title>Minimal conservation of predation-associated metabolite biosynthetic gene clusters underscores biosynthetic potential of Myxococcota including descriptions for ten novel species: Archangium lansinium sp. nov., Myxococcus landrumus sp. nov., Nannocystis bai.</title>
        <authorList>
            <person name="Ahearne A."/>
            <person name="Stevens C."/>
            <person name="Phillips K."/>
        </authorList>
    </citation>
    <scope>NUCLEOTIDE SEQUENCE [LARGE SCALE GENOMIC DNA]</scope>
    <source>
        <strain evidence="7 8">MIWBW</strain>
    </source>
</reference>
<accession>A0ABT4AEY4</accession>
<gene>
    <name evidence="7" type="ORF">OV287_37945</name>
</gene>
<feature type="transmembrane region" description="Helical" evidence="6">
    <location>
        <begin position="194"/>
        <end position="214"/>
    </location>
</feature>
<keyword evidence="5 6" id="KW-0472">Membrane</keyword>
<evidence type="ECO:0000256" key="1">
    <source>
        <dbReference type="ARBA" id="ARBA00004141"/>
    </source>
</evidence>